<dbReference type="InParanoid" id="A0A0G4FLL1"/>
<dbReference type="Gene3D" id="3.30.390.30">
    <property type="match status" value="1"/>
</dbReference>
<dbReference type="PROSITE" id="PS50186">
    <property type="entry name" value="DEP"/>
    <property type="match status" value="1"/>
</dbReference>
<dbReference type="Proteomes" id="UP000041254">
    <property type="component" value="Unassembled WGS sequence"/>
</dbReference>
<dbReference type="EMBL" id="CDMY01000456">
    <property type="protein sequence ID" value="CEM14661.1"/>
    <property type="molecule type" value="Genomic_DNA"/>
</dbReference>
<proteinExistence type="inferred from homology"/>
<dbReference type="InterPro" id="IPR004099">
    <property type="entry name" value="Pyr_nucl-diS_OxRdtase_dimer"/>
</dbReference>
<sequence>MSHPVESADESICQFDDKQMVQDLADQIRAKLEIRDRRYHLTTYTKCFLGSDAVKWLMGNGHAETVEDALLVGQLMMDQGMFAHVTRDHSLKDESLFYRFALDEPSKGEKAVSRDGKALTWAQFLNGILPVDVRPLDGSKQTDLKVVSRDPNMQMAPKHIGVAPLDAYNTSLLDHVHPAAWHDPLPKATYNLVVMGAGTGGLVSAAGAAGVQAKVALIEDHLMGGDCLNVGCVPSKALIKAATVAHHAREAYTKEYGVHIDGSVRVDLGEVMQRMRRLRASISHHDSAERFTKDLGVDVYIGKGVFTSPNTITVNGKTLSFRKAVIATGGNAAVPPIPGLADSPYLTNASLFNLTDLPKRIIVMGAGPIGLEMAQSFRRFGSEVVVLNRGGKVLPKEDADAAAVVQKALERDGLVIKNRVTFVKVTHEPPAEGQPFGKITVHIERDGGSEVIEGEALLVATGRKPNVRGIGLEAAGVEYDDRMGVKVNDYLQTSNKSIYAVGDCCTKFHFTHAADFMARAVIRNALFWGKAKMSDLLIPWCTVTEPEIAHVGLYPRDMESGGIAYRTFTKPFAAVDRAILEGDTEGFVKIHTKQGSDEILGATIVGPNAGDMISEISVAMESKMGLGALASVIHPYPTKAEAVRQCGDLYNKTRLTVFVKGVFRKLMQLQR</sequence>
<dbReference type="InterPro" id="IPR012999">
    <property type="entry name" value="Pyr_OxRdtase_I_AS"/>
</dbReference>
<dbReference type="Gene3D" id="1.10.10.10">
    <property type="entry name" value="Winged helix-like DNA-binding domain superfamily/Winged helix DNA-binding domain"/>
    <property type="match status" value="1"/>
</dbReference>
<dbReference type="Pfam" id="PF02852">
    <property type="entry name" value="Pyr_redox_dim"/>
    <property type="match status" value="1"/>
</dbReference>
<dbReference type="PROSITE" id="PS00076">
    <property type="entry name" value="PYRIDINE_REDOX_1"/>
    <property type="match status" value="1"/>
</dbReference>
<dbReference type="STRING" id="1169540.A0A0G4FLL1"/>
<keyword evidence="6 9" id="KW-0560">Oxidoreductase</keyword>
<dbReference type="SUPFAM" id="SSF46785">
    <property type="entry name" value="Winged helix' DNA-binding domain"/>
    <property type="match status" value="1"/>
</dbReference>
<evidence type="ECO:0000256" key="8">
    <source>
        <dbReference type="ARBA" id="ARBA00023284"/>
    </source>
</evidence>
<dbReference type="InterPro" id="IPR023753">
    <property type="entry name" value="FAD/NAD-binding_dom"/>
</dbReference>
<dbReference type="OMA" id="TFESNYI"/>
<dbReference type="SMART" id="SM00049">
    <property type="entry name" value="DEP"/>
    <property type="match status" value="1"/>
</dbReference>
<dbReference type="Gene3D" id="3.50.50.60">
    <property type="entry name" value="FAD/NAD(P)-binding domain"/>
    <property type="match status" value="2"/>
</dbReference>
<dbReference type="InterPro" id="IPR036188">
    <property type="entry name" value="FAD/NAD-bd_sf"/>
</dbReference>
<dbReference type="VEuPathDB" id="CryptoDB:Vbra_21447"/>
<organism evidence="11 12">
    <name type="scientific">Vitrella brassicaformis (strain CCMP3155)</name>
    <dbReference type="NCBI Taxonomy" id="1169540"/>
    <lineage>
        <taxon>Eukaryota</taxon>
        <taxon>Sar</taxon>
        <taxon>Alveolata</taxon>
        <taxon>Colpodellida</taxon>
        <taxon>Vitrellaceae</taxon>
        <taxon>Vitrella</taxon>
    </lineage>
</organism>
<keyword evidence="12" id="KW-1185">Reference proteome</keyword>
<dbReference type="PANTHER" id="PTHR43014:SF2">
    <property type="entry name" value="MERCURIC REDUCTASE"/>
    <property type="match status" value="1"/>
</dbReference>
<dbReference type="Pfam" id="PF07992">
    <property type="entry name" value="Pyr_redox_2"/>
    <property type="match status" value="1"/>
</dbReference>
<keyword evidence="3 9" id="KW-0285">Flavoprotein</keyword>
<dbReference type="InterPro" id="IPR016156">
    <property type="entry name" value="FAD/NAD-linked_Rdtase_dimer_sf"/>
</dbReference>
<reference evidence="11 12" key="1">
    <citation type="submission" date="2014-11" db="EMBL/GenBank/DDBJ databases">
        <authorList>
            <person name="Zhu J."/>
            <person name="Qi W."/>
            <person name="Song R."/>
        </authorList>
    </citation>
    <scope>NUCLEOTIDE SEQUENCE [LARGE SCALE GENOMIC DNA]</scope>
</reference>
<keyword evidence="5" id="KW-0521">NADP</keyword>
<evidence type="ECO:0000256" key="9">
    <source>
        <dbReference type="RuleBase" id="RU003691"/>
    </source>
</evidence>
<evidence type="ECO:0000256" key="7">
    <source>
        <dbReference type="ARBA" id="ARBA00023157"/>
    </source>
</evidence>
<dbReference type="PANTHER" id="PTHR43014">
    <property type="entry name" value="MERCURIC REDUCTASE"/>
    <property type="match status" value="1"/>
</dbReference>
<dbReference type="CDD" id="cd04371">
    <property type="entry name" value="DEP"/>
    <property type="match status" value="1"/>
</dbReference>
<dbReference type="PRINTS" id="PR00368">
    <property type="entry name" value="FADPNR"/>
</dbReference>
<dbReference type="Pfam" id="PF00610">
    <property type="entry name" value="DEP"/>
    <property type="match status" value="1"/>
</dbReference>
<evidence type="ECO:0000256" key="4">
    <source>
        <dbReference type="ARBA" id="ARBA00022827"/>
    </source>
</evidence>
<dbReference type="NCBIfam" id="NF004991">
    <property type="entry name" value="PRK06370.1-3"/>
    <property type="match status" value="1"/>
</dbReference>
<dbReference type="PRINTS" id="PR00411">
    <property type="entry name" value="PNDRDTASEI"/>
</dbReference>
<evidence type="ECO:0000256" key="3">
    <source>
        <dbReference type="ARBA" id="ARBA00022630"/>
    </source>
</evidence>
<feature type="domain" description="DEP" evidence="10">
    <location>
        <begin position="28"/>
        <end position="102"/>
    </location>
</feature>
<dbReference type="FunFam" id="3.30.390.30:FF:000001">
    <property type="entry name" value="Dihydrolipoyl dehydrogenase"/>
    <property type="match status" value="1"/>
</dbReference>
<comment type="similarity">
    <text evidence="2 9">Belongs to the class-I pyridine nucleotide-disulfide oxidoreductase family.</text>
</comment>
<evidence type="ECO:0000256" key="1">
    <source>
        <dbReference type="ARBA" id="ARBA00001974"/>
    </source>
</evidence>
<evidence type="ECO:0000313" key="12">
    <source>
        <dbReference type="Proteomes" id="UP000041254"/>
    </source>
</evidence>
<evidence type="ECO:0000259" key="10">
    <source>
        <dbReference type="PROSITE" id="PS50186"/>
    </source>
</evidence>
<dbReference type="OrthoDB" id="361797at2759"/>
<accession>A0A0G4FLL1</accession>
<dbReference type="InterPro" id="IPR036388">
    <property type="entry name" value="WH-like_DNA-bd_sf"/>
</dbReference>
<comment type="cofactor">
    <cofactor evidence="1">
        <name>FAD</name>
        <dbReference type="ChEBI" id="CHEBI:57692"/>
    </cofactor>
</comment>
<evidence type="ECO:0000256" key="6">
    <source>
        <dbReference type="ARBA" id="ARBA00023002"/>
    </source>
</evidence>
<dbReference type="InterPro" id="IPR000591">
    <property type="entry name" value="DEP_dom"/>
</dbReference>
<dbReference type="SUPFAM" id="SSF55424">
    <property type="entry name" value="FAD/NAD-linked reductases, dimerisation (C-terminal) domain"/>
    <property type="match status" value="1"/>
</dbReference>
<name>A0A0G4FLL1_VITBC</name>
<protein>
    <recommendedName>
        <fullName evidence="10">DEP domain-containing protein</fullName>
    </recommendedName>
</protein>
<evidence type="ECO:0000313" key="11">
    <source>
        <dbReference type="EMBL" id="CEM14661.1"/>
    </source>
</evidence>
<keyword evidence="4 9" id="KW-0274">FAD</keyword>
<evidence type="ECO:0000256" key="2">
    <source>
        <dbReference type="ARBA" id="ARBA00007532"/>
    </source>
</evidence>
<dbReference type="AlphaFoldDB" id="A0A0G4FLL1"/>
<evidence type="ECO:0000256" key="5">
    <source>
        <dbReference type="ARBA" id="ARBA00022857"/>
    </source>
</evidence>
<keyword evidence="8 9" id="KW-0676">Redox-active center</keyword>
<gene>
    <name evidence="11" type="ORF">Vbra_21447</name>
</gene>
<dbReference type="SUPFAM" id="SSF51905">
    <property type="entry name" value="FAD/NAD(P)-binding domain"/>
    <property type="match status" value="1"/>
</dbReference>
<dbReference type="GO" id="GO:0035556">
    <property type="term" value="P:intracellular signal transduction"/>
    <property type="evidence" value="ECO:0007669"/>
    <property type="project" value="InterPro"/>
</dbReference>
<dbReference type="GO" id="GO:0050660">
    <property type="term" value="F:flavin adenine dinucleotide binding"/>
    <property type="evidence" value="ECO:0007669"/>
    <property type="project" value="TreeGrafter"/>
</dbReference>
<dbReference type="GO" id="GO:0003955">
    <property type="term" value="F:NAD(P)H dehydrogenase (quinone) activity"/>
    <property type="evidence" value="ECO:0007669"/>
    <property type="project" value="TreeGrafter"/>
</dbReference>
<dbReference type="GO" id="GO:0016668">
    <property type="term" value="F:oxidoreductase activity, acting on a sulfur group of donors, NAD(P) as acceptor"/>
    <property type="evidence" value="ECO:0007669"/>
    <property type="project" value="InterPro"/>
</dbReference>
<keyword evidence="7" id="KW-1015">Disulfide bond</keyword>
<dbReference type="PhylomeDB" id="A0A0G4FLL1"/>
<dbReference type="InterPro" id="IPR036390">
    <property type="entry name" value="WH_DNA-bd_sf"/>
</dbReference>